<name>A0A077ZJ61_TRITR</name>
<dbReference type="GO" id="GO:0005739">
    <property type="term" value="C:mitochondrion"/>
    <property type="evidence" value="ECO:0007669"/>
    <property type="project" value="TreeGrafter"/>
</dbReference>
<proteinExistence type="predicted"/>
<gene>
    <name evidence="2" type="ORF">TTRE_0000882101</name>
</gene>
<dbReference type="PANTHER" id="PTHR12121">
    <property type="entry name" value="CARBON CATABOLITE REPRESSOR PROTEIN 4"/>
    <property type="match status" value="1"/>
</dbReference>
<protein>
    <submittedName>
        <fullName evidence="2">Exo endo phos domain containing protein</fullName>
    </submittedName>
</protein>
<dbReference type="Pfam" id="PF03372">
    <property type="entry name" value="Exo_endo_phos"/>
    <property type="match status" value="1"/>
</dbReference>
<dbReference type="GO" id="GO:0000175">
    <property type="term" value="F:3'-5'-RNA exonuclease activity"/>
    <property type="evidence" value="ECO:0007669"/>
    <property type="project" value="TreeGrafter"/>
</dbReference>
<reference evidence="2" key="1">
    <citation type="submission" date="2014-01" db="EMBL/GenBank/DDBJ databases">
        <authorList>
            <person name="Aslett M."/>
        </authorList>
    </citation>
    <scope>NUCLEOTIDE SEQUENCE</scope>
</reference>
<dbReference type="Proteomes" id="UP000030665">
    <property type="component" value="Unassembled WGS sequence"/>
</dbReference>
<organism evidence="2 3">
    <name type="scientific">Trichuris trichiura</name>
    <name type="common">Whipworm</name>
    <name type="synonym">Trichocephalus trichiurus</name>
    <dbReference type="NCBI Taxonomy" id="36087"/>
    <lineage>
        <taxon>Eukaryota</taxon>
        <taxon>Metazoa</taxon>
        <taxon>Ecdysozoa</taxon>
        <taxon>Nematoda</taxon>
        <taxon>Enoplea</taxon>
        <taxon>Dorylaimia</taxon>
        <taxon>Trichinellida</taxon>
        <taxon>Trichuridae</taxon>
        <taxon>Trichuris</taxon>
    </lineage>
</organism>
<dbReference type="EMBL" id="HG807105">
    <property type="protein sequence ID" value="CDW60442.1"/>
    <property type="molecule type" value="Genomic_DNA"/>
</dbReference>
<reference evidence="2" key="2">
    <citation type="submission" date="2014-03" db="EMBL/GenBank/DDBJ databases">
        <title>The whipworm genome and dual-species transcriptomics of an intimate host-pathogen interaction.</title>
        <authorList>
            <person name="Foth B.J."/>
            <person name="Tsai I.J."/>
            <person name="Reid A.J."/>
            <person name="Bancroft A.J."/>
            <person name="Nichol S."/>
            <person name="Tracey A."/>
            <person name="Holroyd N."/>
            <person name="Cotton J.A."/>
            <person name="Stanley E.J."/>
            <person name="Zarowiecki M."/>
            <person name="Liu J.Z."/>
            <person name="Huckvale T."/>
            <person name="Cooper P.J."/>
            <person name="Grencis R.K."/>
            <person name="Berriman M."/>
        </authorList>
    </citation>
    <scope>NUCLEOTIDE SEQUENCE [LARGE SCALE GENOMIC DNA]</scope>
</reference>
<dbReference type="PANTHER" id="PTHR12121:SF37">
    <property type="entry name" value="2',5'-PHOSPHODIESTERASE 12"/>
    <property type="match status" value="1"/>
</dbReference>
<keyword evidence="3" id="KW-1185">Reference proteome</keyword>
<accession>A0A077ZJ61</accession>
<dbReference type="InterPro" id="IPR036691">
    <property type="entry name" value="Endo/exonu/phosph_ase_sf"/>
</dbReference>
<evidence type="ECO:0000313" key="2">
    <source>
        <dbReference type="EMBL" id="CDW60442.1"/>
    </source>
</evidence>
<dbReference type="Gene3D" id="3.60.10.10">
    <property type="entry name" value="Endonuclease/exonuclease/phosphatase"/>
    <property type="match status" value="1"/>
</dbReference>
<dbReference type="GO" id="GO:0000288">
    <property type="term" value="P:nuclear-transcribed mRNA catabolic process, deadenylation-dependent decay"/>
    <property type="evidence" value="ECO:0007669"/>
    <property type="project" value="TreeGrafter"/>
</dbReference>
<sequence length="338" mass="38126">MADLICLQEVDMRLFDNLWVPFLNECGLCGNFQRKGGDVAEGLAIFFNRDKFNFLKCENVVLSELVASRSSGFEYLDDCLKTNDEVQQLFMSRPQVLQVSVLSCSFNEDVIIIVANTHLHSRSPDSHIRLLQAAACIKHLESVVASVRSSFPDKHVSVLFCGDLNSTPEMSVHRLLTTGVVHKDDSGWRKGEFPGFDGLEIRTSLKMICLSDTSMLTNITEDFFGCLDYVYASREFQTVIVSDGWPAYQCLSAQASLYITVNPSVNFVDESLWSQVKRTNRPKHGTHHGLLVLNLLEYVLRRQLDPAEDPFERLLRDYCPMEAQITVLPKSSKAARDS</sequence>
<dbReference type="InterPro" id="IPR005135">
    <property type="entry name" value="Endo/exonuclease/phosphatase"/>
</dbReference>
<dbReference type="InterPro" id="IPR050410">
    <property type="entry name" value="CCR4/nocturin_mRNA_transcr"/>
</dbReference>
<dbReference type="AlphaFoldDB" id="A0A077ZJ61"/>
<evidence type="ECO:0000313" key="3">
    <source>
        <dbReference type="Proteomes" id="UP000030665"/>
    </source>
</evidence>
<dbReference type="STRING" id="36087.A0A077ZJ61"/>
<dbReference type="SUPFAM" id="SSF56219">
    <property type="entry name" value="DNase I-like"/>
    <property type="match status" value="1"/>
</dbReference>
<feature type="domain" description="Endonuclease/exonuclease/phosphatase" evidence="1">
    <location>
        <begin position="2"/>
        <end position="245"/>
    </location>
</feature>
<evidence type="ECO:0000259" key="1">
    <source>
        <dbReference type="Pfam" id="PF03372"/>
    </source>
</evidence>
<dbReference type="OrthoDB" id="412787at2759"/>